<dbReference type="RefSeq" id="WP_163830034.1">
    <property type="nucleotide sequence ID" value="NZ_JAAGUX010000073.1"/>
</dbReference>
<keyword evidence="8" id="KW-0274">FAD</keyword>
<evidence type="ECO:0000256" key="3">
    <source>
        <dbReference type="ARBA" id="ARBA00007330"/>
    </source>
</evidence>
<dbReference type="PANTHER" id="PTHR11985:SF31">
    <property type="entry name" value="GLYCEROL-3-PHOSPHATE DEHYDROGENASE 2"/>
    <property type="match status" value="1"/>
</dbReference>
<feature type="domain" description="Alpha-glycerophosphate oxidase C-terminal" evidence="12">
    <location>
        <begin position="410"/>
        <end position="531"/>
    </location>
</feature>
<dbReference type="EC" id="1.1.5.3" evidence="4"/>
<evidence type="ECO:0000313" key="15">
    <source>
        <dbReference type="Proteomes" id="UP000468928"/>
    </source>
</evidence>
<proteinExistence type="inferred from homology"/>
<evidence type="ECO:0000256" key="4">
    <source>
        <dbReference type="ARBA" id="ARBA00013029"/>
    </source>
</evidence>
<comment type="caution">
    <text evidence="13">The sequence shown here is derived from an EMBL/GenBank/DDBJ whole genome shotgun (WGS) entry which is preliminary data.</text>
</comment>
<evidence type="ECO:0000313" key="16">
    <source>
        <dbReference type="Proteomes" id="UP000470876"/>
    </source>
</evidence>
<dbReference type="GO" id="GO:0005737">
    <property type="term" value="C:cytoplasm"/>
    <property type="evidence" value="ECO:0007669"/>
    <property type="project" value="UniProtKB-SubCell"/>
</dbReference>
<comment type="cofactor">
    <cofactor evidence="1">
        <name>FAD</name>
        <dbReference type="ChEBI" id="CHEBI:57692"/>
    </cofactor>
</comment>
<dbReference type="PRINTS" id="PR01001">
    <property type="entry name" value="FADG3PDH"/>
</dbReference>
<dbReference type="Pfam" id="PF16901">
    <property type="entry name" value="DAO_C"/>
    <property type="match status" value="1"/>
</dbReference>
<dbReference type="SUPFAM" id="SSF51905">
    <property type="entry name" value="FAD/NAD(P)-binding domain"/>
    <property type="match status" value="1"/>
</dbReference>
<evidence type="ECO:0000256" key="9">
    <source>
        <dbReference type="ARBA" id="ARBA00023002"/>
    </source>
</evidence>
<keyword evidence="9" id="KW-0560">Oxidoreductase</keyword>
<dbReference type="GO" id="GO:0004368">
    <property type="term" value="F:glycerol-3-phosphate dehydrogenase (quinone) activity"/>
    <property type="evidence" value="ECO:0007669"/>
    <property type="project" value="UniProtKB-EC"/>
</dbReference>
<evidence type="ECO:0000313" key="13">
    <source>
        <dbReference type="EMBL" id="NEW47382.1"/>
    </source>
</evidence>
<dbReference type="Gene3D" id="3.30.9.10">
    <property type="entry name" value="D-Amino Acid Oxidase, subunit A, domain 2"/>
    <property type="match status" value="1"/>
</dbReference>
<evidence type="ECO:0000259" key="11">
    <source>
        <dbReference type="Pfam" id="PF01266"/>
    </source>
</evidence>
<keyword evidence="5" id="KW-0963">Cytoplasm</keyword>
<comment type="similarity">
    <text evidence="3">Belongs to the FAD-dependent glycerol-3-phosphate dehydrogenase family.</text>
</comment>
<reference evidence="15 16" key="1">
    <citation type="submission" date="2020-01" db="EMBL/GenBank/DDBJ databases">
        <title>Genetics and antimicrobial susceptibilities of Nocardia species isolated from the soil; a comparison with species isolated from humans.</title>
        <authorList>
            <person name="Carrasco G."/>
            <person name="Monzon S."/>
            <person name="Sansegundo M."/>
            <person name="Garcia E."/>
            <person name="Garrido N."/>
            <person name="Medina M.J."/>
            <person name="Villalon P."/>
            <person name="Ramirez-Arocha A.C."/>
            <person name="Jimenez P."/>
            <person name="Cuesta I."/>
            <person name="Valdezate S."/>
        </authorList>
    </citation>
    <scope>NUCLEOTIDE SEQUENCE [LARGE SCALE GENOMIC DNA]</scope>
    <source>
        <strain evidence="13 15">CNM20110639</strain>
        <strain evidence="14 16">CNM20110649</strain>
    </source>
</reference>
<dbReference type="EMBL" id="JAAGUZ010000082">
    <property type="protein sequence ID" value="NEW47382.1"/>
    <property type="molecule type" value="Genomic_DNA"/>
</dbReference>
<dbReference type="GO" id="GO:0046168">
    <property type="term" value="P:glycerol-3-phosphate catabolic process"/>
    <property type="evidence" value="ECO:0007669"/>
    <property type="project" value="TreeGrafter"/>
</dbReference>
<protein>
    <recommendedName>
        <fullName evidence="4">glycerol-3-phosphate dehydrogenase</fullName>
        <ecNumber evidence="4">1.1.5.3</ecNumber>
    </recommendedName>
</protein>
<comment type="subcellular location">
    <subcellularLocation>
        <location evidence="2">Cytoplasm</location>
    </subcellularLocation>
</comment>
<evidence type="ECO:0000256" key="1">
    <source>
        <dbReference type="ARBA" id="ARBA00001974"/>
    </source>
</evidence>
<comment type="catalytic activity">
    <reaction evidence="10">
        <text>a quinone + sn-glycerol 3-phosphate = dihydroxyacetone phosphate + a quinol</text>
        <dbReference type="Rhea" id="RHEA:18977"/>
        <dbReference type="ChEBI" id="CHEBI:24646"/>
        <dbReference type="ChEBI" id="CHEBI:57597"/>
        <dbReference type="ChEBI" id="CHEBI:57642"/>
        <dbReference type="ChEBI" id="CHEBI:132124"/>
        <dbReference type="EC" id="1.1.5.3"/>
    </reaction>
</comment>
<dbReference type="InterPro" id="IPR036188">
    <property type="entry name" value="FAD/NAD-bd_sf"/>
</dbReference>
<dbReference type="InterPro" id="IPR031656">
    <property type="entry name" value="DAO_C"/>
</dbReference>
<evidence type="ECO:0000313" key="14">
    <source>
        <dbReference type="EMBL" id="NEW59020.1"/>
    </source>
</evidence>
<keyword evidence="6" id="KW-0285">Flavoprotein</keyword>
<evidence type="ECO:0000256" key="7">
    <source>
        <dbReference type="ARBA" id="ARBA00022798"/>
    </source>
</evidence>
<evidence type="ECO:0000256" key="8">
    <source>
        <dbReference type="ARBA" id="ARBA00022827"/>
    </source>
</evidence>
<dbReference type="Proteomes" id="UP000470876">
    <property type="component" value="Unassembled WGS sequence"/>
</dbReference>
<dbReference type="InterPro" id="IPR006076">
    <property type="entry name" value="FAD-dep_OxRdtase"/>
</dbReference>
<dbReference type="GO" id="GO:0006071">
    <property type="term" value="P:glycerol metabolic process"/>
    <property type="evidence" value="ECO:0007669"/>
    <property type="project" value="UniProtKB-KW"/>
</dbReference>
<evidence type="ECO:0000259" key="12">
    <source>
        <dbReference type="Pfam" id="PF16901"/>
    </source>
</evidence>
<accession>A0A6P1DG63</accession>
<dbReference type="FunFam" id="1.10.8.870:FF:000003">
    <property type="entry name" value="Glycerol-3-phosphate dehydrogenase"/>
    <property type="match status" value="1"/>
</dbReference>
<evidence type="ECO:0000256" key="5">
    <source>
        <dbReference type="ARBA" id="ARBA00022490"/>
    </source>
</evidence>
<dbReference type="Pfam" id="PF01266">
    <property type="entry name" value="DAO"/>
    <property type="match status" value="1"/>
</dbReference>
<gene>
    <name evidence="13" type="ORF">GV789_23475</name>
    <name evidence="14" type="ORF">GV794_25760</name>
</gene>
<evidence type="ECO:0000256" key="2">
    <source>
        <dbReference type="ARBA" id="ARBA00004496"/>
    </source>
</evidence>
<feature type="domain" description="FAD dependent oxidoreductase" evidence="11">
    <location>
        <begin position="30"/>
        <end position="383"/>
    </location>
</feature>
<dbReference type="InterPro" id="IPR038299">
    <property type="entry name" value="DAO_C_sf"/>
</dbReference>
<sequence>MTGRSLTTPLPLSPTTREHALHTMATTELDVLVIGAGVVGAGAALDAVTRGLRVGLVEARDYASGTSSRSSKLVHGGLRYLKQLDFGLVFEALRERSLILDTLAPHLATPVEFVYPLERPLLDRAWAGAGIGVYDVLGAGRGVPAHHRHLGRRGTLARFPGAKRGRVRGGVSFYEGQLDDARHTMMLARTAATHGALCASSTRVVDFLREGDRIVGAVVEDLETGRHLDIRAKRIINAAGPWTDEIQAMLDATPQFRIRTSKGVHIVVPRDRIDATTGLITETDKSLLFVIPCPWSQAHWIIGTTDTPWDHDLAHPAATRADIDYILTQVNRLLEHPIGHDDIVGVYAGLRPLLAGNSDQTSTLSREHAVVTPVPGLVLVAGGKYTTYRVMAADAVDAAVADLPGRVGPSRTDRVPLVGAHGYSELSLSRSRLAEELRLPATTIEHLLGRYGSALTELRELITADPRLAQPLDGTPHLRAEIVYAVTHEGALHLDDILTRRTHLSIETTDRGTAVAAEVAALVAPHLGWDAGDIAREIELYTARVAAERDAHRYLDDATADSVRRTAADSRTGRAVEESFA</sequence>
<dbReference type="Gene3D" id="3.50.50.60">
    <property type="entry name" value="FAD/NAD(P)-binding domain"/>
    <property type="match status" value="1"/>
</dbReference>
<dbReference type="Gene3D" id="1.10.8.870">
    <property type="entry name" value="Alpha-glycerophosphate oxidase, cap domain"/>
    <property type="match status" value="1"/>
</dbReference>
<evidence type="ECO:0000256" key="6">
    <source>
        <dbReference type="ARBA" id="ARBA00022630"/>
    </source>
</evidence>
<evidence type="ECO:0000256" key="10">
    <source>
        <dbReference type="ARBA" id="ARBA00049055"/>
    </source>
</evidence>
<dbReference type="Proteomes" id="UP000468928">
    <property type="component" value="Unassembled WGS sequence"/>
</dbReference>
<dbReference type="PROSITE" id="PS00978">
    <property type="entry name" value="FAD_G3PDH_2"/>
    <property type="match status" value="1"/>
</dbReference>
<dbReference type="SUPFAM" id="SSF54373">
    <property type="entry name" value="FAD-linked reductases, C-terminal domain"/>
    <property type="match status" value="1"/>
</dbReference>
<keyword evidence="16" id="KW-1185">Reference proteome</keyword>
<keyword evidence="7" id="KW-0319">Glycerol metabolism</keyword>
<organism evidence="13 15">
    <name type="scientific">Nocardia cyriacigeorgica</name>
    <dbReference type="NCBI Taxonomy" id="135487"/>
    <lineage>
        <taxon>Bacteria</taxon>
        <taxon>Bacillati</taxon>
        <taxon>Actinomycetota</taxon>
        <taxon>Actinomycetes</taxon>
        <taxon>Mycobacteriales</taxon>
        <taxon>Nocardiaceae</taxon>
        <taxon>Nocardia</taxon>
    </lineage>
</organism>
<dbReference type="InterPro" id="IPR000447">
    <property type="entry name" value="G3P_DH_FAD-dep"/>
</dbReference>
<dbReference type="EMBL" id="JAAGUX010000073">
    <property type="protein sequence ID" value="NEW59020.1"/>
    <property type="molecule type" value="Genomic_DNA"/>
</dbReference>
<dbReference type="AlphaFoldDB" id="A0A6P1DG63"/>
<dbReference type="PANTHER" id="PTHR11985">
    <property type="entry name" value="GLYCEROL-3-PHOSPHATE DEHYDROGENASE"/>
    <property type="match status" value="1"/>
</dbReference>
<name>A0A6P1DG63_9NOCA</name>